<gene>
    <name evidence="2" type="ORF">ODALV1_LOCUS21004</name>
</gene>
<protein>
    <submittedName>
        <fullName evidence="2">Uncharacterized protein</fullName>
    </submittedName>
</protein>
<evidence type="ECO:0000256" key="1">
    <source>
        <dbReference type="SAM" id="SignalP"/>
    </source>
</evidence>
<accession>A0ABP1REN3</accession>
<evidence type="ECO:0000313" key="2">
    <source>
        <dbReference type="EMBL" id="CAL8125531.1"/>
    </source>
</evidence>
<organism evidence="2 3">
    <name type="scientific">Orchesella dallaii</name>
    <dbReference type="NCBI Taxonomy" id="48710"/>
    <lineage>
        <taxon>Eukaryota</taxon>
        <taxon>Metazoa</taxon>
        <taxon>Ecdysozoa</taxon>
        <taxon>Arthropoda</taxon>
        <taxon>Hexapoda</taxon>
        <taxon>Collembola</taxon>
        <taxon>Entomobryomorpha</taxon>
        <taxon>Entomobryoidea</taxon>
        <taxon>Orchesellidae</taxon>
        <taxon>Orchesellinae</taxon>
        <taxon>Orchesella</taxon>
    </lineage>
</organism>
<dbReference type="Proteomes" id="UP001642540">
    <property type="component" value="Unassembled WGS sequence"/>
</dbReference>
<name>A0ABP1REN3_9HEXA</name>
<evidence type="ECO:0000313" key="3">
    <source>
        <dbReference type="Proteomes" id="UP001642540"/>
    </source>
</evidence>
<comment type="caution">
    <text evidence="2">The sequence shown here is derived from an EMBL/GenBank/DDBJ whole genome shotgun (WGS) entry which is preliminary data.</text>
</comment>
<feature type="chain" id="PRO_5047160905" evidence="1">
    <location>
        <begin position="25"/>
        <end position="227"/>
    </location>
</feature>
<proteinExistence type="predicted"/>
<keyword evidence="3" id="KW-1185">Reference proteome</keyword>
<dbReference type="EMBL" id="CAXLJM020000069">
    <property type="protein sequence ID" value="CAL8125531.1"/>
    <property type="molecule type" value="Genomic_DNA"/>
</dbReference>
<sequence length="227" mass="26047">MDVSLVNGLYLLILLLSTLNFAKSASNPITMCYKPKFFIENNCNNPHAIPPDLEVSESIFINVSRMPFDTDLWLHIDVMPTPLAVDTESTIKIQFAMLQITDIDNRFMGRVAEQVPCNVQKYQGEHQYQYHTGEMSELYNNPGRKHIHIFECPFSEDLSFNVNPTVPVLEFTKPVEGFYINVKLTKTEMECIRDEAKKNRIFITTILVDDAGACHLHRLNDVCFILN</sequence>
<feature type="signal peptide" evidence="1">
    <location>
        <begin position="1"/>
        <end position="24"/>
    </location>
</feature>
<keyword evidence="1" id="KW-0732">Signal</keyword>
<reference evidence="2 3" key="1">
    <citation type="submission" date="2024-08" db="EMBL/GenBank/DDBJ databases">
        <authorList>
            <person name="Cucini C."/>
            <person name="Frati F."/>
        </authorList>
    </citation>
    <scope>NUCLEOTIDE SEQUENCE [LARGE SCALE GENOMIC DNA]</scope>
</reference>